<reference evidence="1 2" key="1">
    <citation type="submission" date="2022-03" db="EMBL/GenBank/DDBJ databases">
        <title>Hymenobactersp. isolated from the air.</title>
        <authorList>
            <person name="Won M."/>
            <person name="Kwon S.-W."/>
        </authorList>
    </citation>
    <scope>NUCLEOTIDE SEQUENCE [LARGE SCALE GENOMIC DNA]</scope>
    <source>
        <strain evidence="1 2">KACC 21982</strain>
    </source>
</reference>
<sequence length="84" mass="9438">MSRLTSSQLQEVGFSPCSHPPHGWQYAGDVYVQHLPKGSAYVLCIEHSEEVEAFIGDWMNPLAYFYWPAADTQKLSGLLHIAQT</sequence>
<gene>
    <name evidence="1" type="ORF">MTX78_13215</name>
</gene>
<organism evidence="1 2">
    <name type="scientific">Hymenobacter tibetensis</name>
    <dbReference type="NCBI Taxonomy" id="497967"/>
    <lineage>
        <taxon>Bacteria</taxon>
        <taxon>Pseudomonadati</taxon>
        <taxon>Bacteroidota</taxon>
        <taxon>Cytophagia</taxon>
        <taxon>Cytophagales</taxon>
        <taxon>Hymenobacteraceae</taxon>
        <taxon>Hymenobacter</taxon>
    </lineage>
</organism>
<dbReference type="RefSeq" id="WP_243794913.1">
    <property type="nucleotide sequence ID" value="NZ_CP094669.1"/>
</dbReference>
<dbReference type="EMBL" id="CP094669">
    <property type="protein sequence ID" value="UOG73084.1"/>
    <property type="molecule type" value="Genomic_DNA"/>
</dbReference>
<keyword evidence="2" id="KW-1185">Reference proteome</keyword>
<accession>A0ABY4CS66</accession>
<protein>
    <recommendedName>
        <fullName evidence="3">DUF3303 domain-containing protein</fullName>
    </recommendedName>
</protein>
<name>A0ABY4CS66_9BACT</name>
<dbReference type="Proteomes" id="UP000831113">
    <property type="component" value="Chromosome"/>
</dbReference>
<evidence type="ECO:0000313" key="1">
    <source>
        <dbReference type="EMBL" id="UOG73084.1"/>
    </source>
</evidence>
<evidence type="ECO:0008006" key="3">
    <source>
        <dbReference type="Google" id="ProtNLM"/>
    </source>
</evidence>
<evidence type="ECO:0000313" key="2">
    <source>
        <dbReference type="Proteomes" id="UP000831113"/>
    </source>
</evidence>
<proteinExistence type="predicted"/>